<keyword evidence="3" id="KW-1185">Reference proteome</keyword>
<evidence type="ECO:0000313" key="3">
    <source>
        <dbReference type="Proteomes" id="UP001188597"/>
    </source>
</evidence>
<feature type="domain" description="FAR1" evidence="1">
    <location>
        <begin position="15"/>
        <end position="54"/>
    </location>
</feature>
<dbReference type="PANTHER" id="PTHR47718:SF7">
    <property type="entry name" value="PROTEIN FAR1-RELATED SEQUENCE"/>
    <property type="match status" value="1"/>
</dbReference>
<sequence length="169" mass="19800">MANGRQFLSLHPLNEKRRRDLRTGCEAIMQVTLSKKLEMWFVDKFHDVHNHPLTSTPSKVIKHRFHSKYHRINVCKSFVADLNNKGLRPSQITRVLNVMKPSEEADVTPRQCSNIICVKIKNNYDVKENFWIQNMYNLCAHWAKTFLNNTFFVGMTTSGRSESIHSFFD</sequence>
<protein>
    <recommendedName>
        <fullName evidence="1">FAR1 domain-containing protein</fullName>
    </recommendedName>
</protein>
<accession>A0AA88VBI2</accession>
<feature type="non-terminal residue" evidence="2">
    <location>
        <position position="169"/>
    </location>
</feature>
<evidence type="ECO:0000259" key="1">
    <source>
        <dbReference type="Pfam" id="PF03101"/>
    </source>
</evidence>
<dbReference type="AlphaFoldDB" id="A0AA88VBI2"/>
<reference evidence="2" key="1">
    <citation type="submission" date="2022-12" db="EMBL/GenBank/DDBJ databases">
        <title>Draft genome assemblies for two species of Escallonia (Escalloniales).</title>
        <authorList>
            <person name="Chanderbali A."/>
            <person name="Dervinis C."/>
            <person name="Anghel I."/>
            <person name="Soltis D."/>
            <person name="Soltis P."/>
            <person name="Zapata F."/>
        </authorList>
    </citation>
    <scope>NUCLEOTIDE SEQUENCE</scope>
    <source>
        <strain evidence="2">UCBG64.0493</strain>
        <tissue evidence="2">Leaf</tissue>
    </source>
</reference>
<organism evidence="2 3">
    <name type="scientific">Escallonia herrerae</name>
    <dbReference type="NCBI Taxonomy" id="1293975"/>
    <lineage>
        <taxon>Eukaryota</taxon>
        <taxon>Viridiplantae</taxon>
        <taxon>Streptophyta</taxon>
        <taxon>Embryophyta</taxon>
        <taxon>Tracheophyta</taxon>
        <taxon>Spermatophyta</taxon>
        <taxon>Magnoliopsida</taxon>
        <taxon>eudicotyledons</taxon>
        <taxon>Gunneridae</taxon>
        <taxon>Pentapetalae</taxon>
        <taxon>asterids</taxon>
        <taxon>campanulids</taxon>
        <taxon>Escalloniales</taxon>
        <taxon>Escalloniaceae</taxon>
        <taxon>Escallonia</taxon>
    </lineage>
</organism>
<dbReference type="PANTHER" id="PTHR47718">
    <property type="entry name" value="OS01G0519700 PROTEIN"/>
    <property type="match status" value="1"/>
</dbReference>
<comment type="caution">
    <text evidence="2">The sequence shown here is derived from an EMBL/GenBank/DDBJ whole genome shotgun (WGS) entry which is preliminary data.</text>
</comment>
<dbReference type="EMBL" id="JAVXUP010002094">
    <property type="protein sequence ID" value="KAK3005696.1"/>
    <property type="molecule type" value="Genomic_DNA"/>
</dbReference>
<dbReference type="Proteomes" id="UP001188597">
    <property type="component" value="Unassembled WGS sequence"/>
</dbReference>
<dbReference type="Pfam" id="PF03101">
    <property type="entry name" value="FAR1"/>
    <property type="match status" value="1"/>
</dbReference>
<dbReference type="InterPro" id="IPR004330">
    <property type="entry name" value="FAR1_DNA_bnd_dom"/>
</dbReference>
<proteinExistence type="predicted"/>
<evidence type="ECO:0000313" key="2">
    <source>
        <dbReference type="EMBL" id="KAK3005696.1"/>
    </source>
</evidence>
<gene>
    <name evidence="2" type="ORF">RJ639_017622</name>
</gene>
<name>A0AA88VBI2_9ASTE</name>